<dbReference type="AlphaFoldDB" id="A0A8H2Y2R4"/>
<feature type="domain" description="Protein kinase" evidence="2">
    <location>
        <begin position="22"/>
        <end position="329"/>
    </location>
</feature>
<dbReference type="InterPro" id="IPR000719">
    <property type="entry name" value="Prot_kinase_dom"/>
</dbReference>
<gene>
    <name evidence="3" type="ORF">RDB_LOCUS26966</name>
</gene>
<dbReference type="EMBL" id="CAJMWZ010001607">
    <property type="protein sequence ID" value="CAE6438920.1"/>
    <property type="molecule type" value="Genomic_DNA"/>
</dbReference>
<reference evidence="3" key="1">
    <citation type="submission" date="2021-01" db="EMBL/GenBank/DDBJ databases">
        <authorList>
            <person name="Kaushik A."/>
        </authorList>
    </citation>
    <scope>NUCLEOTIDE SEQUENCE</scope>
    <source>
        <strain evidence="3">Type strain: AG8-Rh-89/</strain>
    </source>
</reference>
<accession>A0A8H2Y2R4</accession>
<organism evidence="3 4">
    <name type="scientific">Rhizoctonia solani</name>
    <dbReference type="NCBI Taxonomy" id="456999"/>
    <lineage>
        <taxon>Eukaryota</taxon>
        <taxon>Fungi</taxon>
        <taxon>Dikarya</taxon>
        <taxon>Basidiomycota</taxon>
        <taxon>Agaricomycotina</taxon>
        <taxon>Agaricomycetes</taxon>
        <taxon>Cantharellales</taxon>
        <taxon>Ceratobasidiaceae</taxon>
        <taxon>Rhizoctonia</taxon>
    </lineage>
</organism>
<dbReference type="InterPro" id="IPR011989">
    <property type="entry name" value="ARM-like"/>
</dbReference>
<dbReference type="Proteomes" id="UP000663850">
    <property type="component" value="Unassembled WGS sequence"/>
</dbReference>
<feature type="region of interest" description="Disordered" evidence="1">
    <location>
        <begin position="644"/>
        <end position="668"/>
    </location>
</feature>
<dbReference type="InterPro" id="IPR016024">
    <property type="entry name" value="ARM-type_fold"/>
</dbReference>
<dbReference type="CDD" id="cd14011">
    <property type="entry name" value="PK_SCY1_like"/>
    <property type="match status" value="1"/>
</dbReference>
<dbReference type="Gene3D" id="1.10.510.10">
    <property type="entry name" value="Transferase(Phosphotransferase) domain 1"/>
    <property type="match status" value="1"/>
</dbReference>
<dbReference type="PROSITE" id="PS50011">
    <property type="entry name" value="PROTEIN_KINASE_DOM"/>
    <property type="match status" value="1"/>
</dbReference>
<dbReference type="PANTHER" id="PTHR12984:SF6">
    <property type="entry name" value="SCY1-LIKE PROTEIN 2"/>
    <property type="match status" value="1"/>
</dbReference>
<feature type="compositionally biased region" description="Polar residues" evidence="1">
    <location>
        <begin position="656"/>
        <end position="668"/>
    </location>
</feature>
<evidence type="ECO:0000256" key="1">
    <source>
        <dbReference type="SAM" id="MobiDB-lite"/>
    </source>
</evidence>
<proteinExistence type="predicted"/>
<feature type="region of interest" description="Disordered" evidence="1">
    <location>
        <begin position="685"/>
        <end position="713"/>
    </location>
</feature>
<dbReference type="GO" id="GO:0004672">
    <property type="term" value="F:protein kinase activity"/>
    <property type="evidence" value="ECO:0007669"/>
    <property type="project" value="InterPro"/>
</dbReference>
<dbReference type="Pfam" id="PF00069">
    <property type="entry name" value="Pkinase"/>
    <property type="match status" value="1"/>
</dbReference>
<dbReference type="SUPFAM" id="SSF48371">
    <property type="entry name" value="ARM repeat"/>
    <property type="match status" value="1"/>
</dbReference>
<feature type="compositionally biased region" description="Polar residues" evidence="1">
    <location>
        <begin position="771"/>
        <end position="788"/>
    </location>
</feature>
<evidence type="ECO:0000259" key="2">
    <source>
        <dbReference type="PROSITE" id="PS50011"/>
    </source>
</evidence>
<feature type="region of interest" description="Disordered" evidence="1">
    <location>
        <begin position="726"/>
        <end position="808"/>
    </location>
</feature>
<dbReference type="InterPro" id="IPR051177">
    <property type="entry name" value="CIK-Related_Protein"/>
</dbReference>
<feature type="compositionally biased region" description="Low complexity" evidence="1">
    <location>
        <begin position="738"/>
        <end position="764"/>
    </location>
</feature>
<dbReference type="Gene3D" id="3.30.200.20">
    <property type="entry name" value="Phosphorylase Kinase, domain 1"/>
    <property type="match status" value="1"/>
</dbReference>
<feature type="compositionally biased region" description="Polar residues" evidence="1">
    <location>
        <begin position="797"/>
        <end position="808"/>
    </location>
</feature>
<dbReference type="GO" id="GO:0005524">
    <property type="term" value="F:ATP binding"/>
    <property type="evidence" value="ECO:0007669"/>
    <property type="project" value="InterPro"/>
</dbReference>
<dbReference type="Gene3D" id="1.25.10.10">
    <property type="entry name" value="Leucine-rich Repeat Variant"/>
    <property type="match status" value="1"/>
</dbReference>
<comment type="caution">
    <text evidence="3">The sequence shown here is derived from an EMBL/GenBank/DDBJ whole genome shotgun (WGS) entry which is preliminary data.</text>
</comment>
<dbReference type="OrthoDB" id="9991317at2759"/>
<evidence type="ECO:0000313" key="4">
    <source>
        <dbReference type="Proteomes" id="UP000663850"/>
    </source>
</evidence>
<dbReference type="PANTHER" id="PTHR12984">
    <property type="entry name" value="SCY1-RELATED S/T PROTEIN KINASE-LIKE"/>
    <property type="match status" value="1"/>
</dbReference>
<name>A0A8H2Y2R4_9AGAM</name>
<dbReference type="SUPFAM" id="SSF56112">
    <property type="entry name" value="Protein kinase-like (PK-like)"/>
    <property type="match status" value="1"/>
</dbReference>
<dbReference type="SMART" id="SM00220">
    <property type="entry name" value="S_TKc"/>
    <property type="match status" value="1"/>
</dbReference>
<evidence type="ECO:0000313" key="3">
    <source>
        <dbReference type="EMBL" id="CAE6438920.1"/>
    </source>
</evidence>
<dbReference type="InterPro" id="IPR011009">
    <property type="entry name" value="Kinase-like_dom_sf"/>
</dbReference>
<protein>
    <recommendedName>
        <fullName evidence="2">Protein kinase domain-containing protein</fullName>
    </recommendedName>
</protein>
<sequence>MLAAASSLFSRSAIYANYTISSAASTSAGSQSSSNIQTGPTVPQFQVGLWKVTEATHKVTNKRVSVWAYDKRGPEVDKLPAAAKDNVLAILKAEVTALSRLRHPSVLEVVEPLEDGRSELVFATEPLLSTLSLSIPGSGSSSRQKPQVELDEVEIQKGILQLAKGLSFLHTSARLVHSNLNPSSVLINASGDWKLSGLGLTIPLLSPTGEPTRWDFPTYDNRLPAYIQRNFDYMAPEYAIDERIETGSDMYSLGCLVYAVHMKGKTPFATHGSMNTLRENARKLENGTLGALPSLGGLDADLRSFLMVLITRSASARPTASSVPTHAFFNALPISTLNFLDRATFAAKPREEKVAFMKGLAGVLGSFSDALKRRKILPSLLEEMKDPLLLPSILPNVFTIAEKLTPAEFASIVLPALKPLFVVRDPPQNVLAMLDNLPMIQRKTTPAVFRADVLPLVYNALDSEHPHVQERALKTVPDLCETIDYAEVQGVLFPRVALVFTKTKILSVKVSTLVCFLAMVKTLDQASLTQKLVPLLSKIRTKEPSVMLATLDVHERMGMKVDREAVATLVLPQLWAMSVGPLLNISQFQRFMNVIKLLSARIEKEHAQHLRDSQRVEDRSAIALNNPVNTAVAGVDFHTLVSGGRSPSAPPGTITPIANGSNTPIPAPTTENGWDDDMWESMLNIPSSPPPPTVSNRPSLSAPTLAHSAPVTPRPITSAARALGAKPMTSSIPPPPISGVISPPSNSFSSPSPSTLSSSNAFSALPPPMTRSATTQSKPAAPNYNITLTPAPPRPNNPTFTPLTPSAPNYNTNMTSPNANMGLMQPQMGGGILQPTTASSNWANQNIKKMGADAWGDFDPLG</sequence>